<reference evidence="1 2" key="1">
    <citation type="journal article" date="2018" name="PLoS Genet.">
        <title>Population sequencing reveals clonal diversity and ancestral inbreeding in the grapevine cultivar Chardonnay.</title>
        <authorList>
            <person name="Roach M.J."/>
            <person name="Johnson D.L."/>
            <person name="Bohlmann J."/>
            <person name="van Vuuren H.J."/>
            <person name="Jones S.J."/>
            <person name="Pretorius I.S."/>
            <person name="Schmidt S.A."/>
            <person name="Borneman A.R."/>
        </authorList>
    </citation>
    <scope>NUCLEOTIDE SEQUENCE [LARGE SCALE GENOMIC DNA]</scope>
    <source>
        <strain evidence="2">cv. Chardonnay</strain>
        <tissue evidence="1">Leaf</tissue>
    </source>
</reference>
<dbReference type="PANTHER" id="PTHR33240:SF15">
    <property type="entry name" value="GAG-PRO-LIKE PROTEIN"/>
    <property type="match status" value="1"/>
</dbReference>
<comment type="caution">
    <text evidence="1">The sequence shown here is derived from an EMBL/GenBank/DDBJ whole genome shotgun (WGS) entry which is preliminary data.</text>
</comment>
<evidence type="ECO:0000313" key="2">
    <source>
        <dbReference type="Proteomes" id="UP000288805"/>
    </source>
</evidence>
<dbReference type="EMBL" id="QGNW01001600">
    <property type="protein sequence ID" value="RVW35603.1"/>
    <property type="molecule type" value="Genomic_DNA"/>
</dbReference>
<accession>A0A438DJG7</accession>
<gene>
    <name evidence="1" type="ORF">CK203_108073</name>
</gene>
<dbReference type="PANTHER" id="PTHR33240">
    <property type="entry name" value="OS08G0508500 PROTEIN"/>
    <property type="match status" value="1"/>
</dbReference>
<organism evidence="1 2">
    <name type="scientific">Vitis vinifera</name>
    <name type="common">Grape</name>
    <dbReference type="NCBI Taxonomy" id="29760"/>
    <lineage>
        <taxon>Eukaryota</taxon>
        <taxon>Viridiplantae</taxon>
        <taxon>Streptophyta</taxon>
        <taxon>Embryophyta</taxon>
        <taxon>Tracheophyta</taxon>
        <taxon>Spermatophyta</taxon>
        <taxon>Magnoliopsida</taxon>
        <taxon>eudicotyledons</taxon>
        <taxon>Gunneridae</taxon>
        <taxon>Pentapetalae</taxon>
        <taxon>rosids</taxon>
        <taxon>Vitales</taxon>
        <taxon>Vitaceae</taxon>
        <taxon>Viteae</taxon>
        <taxon>Vitis</taxon>
    </lineage>
</organism>
<name>A0A438DJG7_VITVI</name>
<dbReference type="AlphaFoldDB" id="A0A438DJG7"/>
<proteinExistence type="predicted"/>
<protein>
    <submittedName>
        <fullName evidence="1">Uncharacterized protein</fullName>
    </submittedName>
</protein>
<sequence length="421" mass="46929">MWVHLWTFKAALVRIGFGYHLHSLILALPQDSAQYDSAAPPPPPLTPIQELDDAHAHMDRLEQRMKQMRVSDGAINWNDFDGALVASLPAQFRMLEIERTWDNLTQEFLRQFAFNTVIDALYDIDEGIAKGLWPESSLTDSKEKKPSGGQRPEDVGLKETSYLIPLALSPIDCYSSCTEVDTTILLARYALSRAFQKLIEGGLLTQLASRLIPQPVPPQFKMDLHCAYHQESIVLDDGYEVDTVGSQTFTSSSLISNWVPFEVTPTTPSATALESSSTPPLVARPFDGVVSHEEALTQIRVETTTTLEGLIHIMTADRATCHKVPSVLLDNGWALNVCLLSTTIALGYAPLDFGPFTQTVRAYDSTKRKVMGTLMIELLIGPATFPILFQVLKIPTSFNLLLSRPWIHRAKAIFHLPFIRR</sequence>
<dbReference type="Proteomes" id="UP000288805">
    <property type="component" value="Unassembled WGS sequence"/>
</dbReference>
<evidence type="ECO:0000313" key="1">
    <source>
        <dbReference type="EMBL" id="RVW35603.1"/>
    </source>
</evidence>